<dbReference type="EMBL" id="KZ613537">
    <property type="protein sequence ID" value="PMD13001.1"/>
    <property type="molecule type" value="Genomic_DNA"/>
</dbReference>
<proteinExistence type="predicted"/>
<evidence type="ECO:0000256" key="1">
    <source>
        <dbReference type="SAM" id="MobiDB-lite"/>
    </source>
</evidence>
<sequence>MSVHALLPSYSSISSLPFINQAAKPHSQSTIFKVRPPNLILTVTEYTLHCTSYHLPASIKPMPPLTQTSHLCPICSQRFYDILEVEKHYNSSHGNETDFPKNREGDDSEHNTGWDSDDAFYWVLA</sequence>
<evidence type="ECO:0000313" key="4">
    <source>
        <dbReference type="Proteomes" id="UP000235672"/>
    </source>
</evidence>
<protein>
    <recommendedName>
        <fullName evidence="2">C2H2-type domain-containing protein</fullName>
    </recommendedName>
</protein>
<dbReference type="PROSITE" id="PS00028">
    <property type="entry name" value="ZINC_FINGER_C2H2_1"/>
    <property type="match status" value="1"/>
</dbReference>
<gene>
    <name evidence="3" type="ORF">NA56DRAFT_446032</name>
</gene>
<feature type="domain" description="C2H2-type" evidence="2">
    <location>
        <begin position="72"/>
        <end position="93"/>
    </location>
</feature>
<organism evidence="3 4">
    <name type="scientific">Hyaloscypha hepaticicola</name>
    <dbReference type="NCBI Taxonomy" id="2082293"/>
    <lineage>
        <taxon>Eukaryota</taxon>
        <taxon>Fungi</taxon>
        <taxon>Dikarya</taxon>
        <taxon>Ascomycota</taxon>
        <taxon>Pezizomycotina</taxon>
        <taxon>Leotiomycetes</taxon>
        <taxon>Helotiales</taxon>
        <taxon>Hyaloscyphaceae</taxon>
        <taxon>Hyaloscypha</taxon>
    </lineage>
</organism>
<evidence type="ECO:0000313" key="3">
    <source>
        <dbReference type="EMBL" id="PMD13001.1"/>
    </source>
</evidence>
<name>A0A2J6PG34_9HELO</name>
<keyword evidence="4" id="KW-1185">Reference proteome</keyword>
<feature type="region of interest" description="Disordered" evidence="1">
    <location>
        <begin position="91"/>
        <end position="112"/>
    </location>
</feature>
<dbReference type="AlphaFoldDB" id="A0A2J6PG34"/>
<evidence type="ECO:0000259" key="2">
    <source>
        <dbReference type="PROSITE" id="PS00028"/>
    </source>
</evidence>
<reference evidence="3 4" key="1">
    <citation type="submission" date="2016-05" db="EMBL/GenBank/DDBJ databases">
        <title>A degradative enzymes factory behind the ericoid mycorrhizal symbiosis.</title>
        <authorList>
            <consortium name="DOE Joint Genome Institute"/>
            <person name="Martino E."/>
            <person name="Morin E."/>
            <person name="Grelet G."/>
            <person name="Kuo A."/>
            <person name="Kohler A."/>
            <person name="Daghino S."/>
            <person name="Barry K."/>
            <person name="Choi C."/>
            <person name="Cichocki N."/>
            <person name="Clum A."/>
            <person name="Copeland A."/>
            <person name="Hainaut M."/>
            <person name="Haridas S."/>
            <person name="Labutti K."/>
            <person name="Lindquist E."/>
            <person name="Lipzen A."/>
            <person name="Khouja H.-R."/>
            <person name="Murat C."/>
            <person name="Ohm R."/>
            <person name="Olson A."/>
            <person name="Spatafora J."/>
            <person name="Veneault-Fourrey C."/>
            <person name="Henrissat B."/>
            <person name="Grigoriev I."/>
            <person name="Martin F."/>
            <person name="Perotto S."/>
        </authorList>
    </citation>
    <scope>NUCLEOTIDE SEQUENCE [LARGE SCALE GENOMIC DNA]</scope>
    <source>
        <strain evidence="3 4">UAMH 7357</strain>
    </source>
</reference>
<accession>A0A2J6PG34</accession>
<dbReference type="InterPro" id="IPR013087">
    <property type="entry name" value="Znf_C2H2_type"/>
</dbReference>
<dbReference type="OrthoDB" id="203599at2759"/>
<dbReference type="Proteomes" id="UP000235672">
    <property type="component" value="Unassembled WGS sequence"/>
</dbReference>